<dbReference type="Pfam" id="PF07885">
    <property type="entry name" value="Ion_trans_2"/>
    <property type="match status" value="1"/>
</dbReference>
<keyword evidence="3" id="KW-0407">Ion channel</keyword>
<reference evidence="4" key="1">
    <citation type="journal article" date="2019" name="Int. J. Syst. Evol. Microbiol.">
        <title>The Global Catalogue of Microorganisms (GCM) 10K type strain sequencing project: providing services to taxonomists for standard genome sequencing and annotation.</title>
        <authorList>
            <consortium name="The Broad Institute Genomics Platform"/>
            <consortium name="The Broad Institute Genome Sequencing Center for Infectious Disease"/>
            <person name="Wu L."/>
            <person name="Ma J."/>
        </authorList>
    </citation>
    <scope>NUCLEOTIDE SEQUENCE [LARGE SCALE GENOMIC DNA]</scope>
    <source>
        <strain evidence="4">KCTC 42585</strain>
    </source>
</reference>
<dbReference type="Gene3D" id="1.10.287.70">
    <property type="match status" value="1"/>
</dbReference>
<keyword evidence="1" id="KW-0472">Membrane</keyword>
<comment type="caution">
    <text evidence="3">The sequence shown here is derived from an EMBL/GenBank/DDBJ whole genome shotgun (WGS) entry which is preliminary data.</text>
</comment>
<keyword evidence="1" id="KW-0812">Transmembrane</keyword>
<keyword evidence="3" id="KW-0406">Ion transport</keyword>
<dbReference type="EMBL" id="JBHULT010000005">
    <property type="protein sequence ID" value="MFD2516781.1"/>
    <property type="molecule type" value="Genomic_DNA"/>
</dbReference>
<accession>A0ABW5ITQ1</accession>
<dbReference type="SUPFAM" id="SSF81324">
    <property type="entry name" value="Voltage-gated potassium channels"/>
    <property type="match status" value="1"/>
</dbReference>
<feature type="transmembrane region" description="Helical" evidence="1">
    <location>
        <begin position="127"/>
        <end position="155"/>
    </location>
</feature>
<sequence>METLQIILGLAIIIITFLDFFHTTLSGNGFGWISEWLNRTLNRLIIKNRSRSIYNYSGVIHLLLTTFVWMALHFSGTYLIFTAGENMVINGTTFVPATYAERFYFTGYMLSTLGIGDFTPGNDTSRILVGILSFSGFILITTGLTYLLSVVSAVLSKKELSFYISTVGKDYEGLYHYFKKQDELEFLMSDSSDLRQQILKNASSYLSFPMVNYFLTKKRNSALILQLARLHEVLTVLQLDWGEDTIQRAKIQKILNAIEKYLKIGIEGPESAIHKEEKLRTLRGSWKKYGYDFPDGKEIDPWFTSSLKYAGWDWDDVYKLDPE</sequence>
<evidence type="ECO:0000256" key="1">
    <source>
        <dbReference type="SAM" id="Phobius"/>
    </source>
</evidence>
<proteinExistence type="predicted"/>
<evidence type="ECO:0000313" key="3">
    <source>
        <dbReference type="EMBL" id="MFD2516781.1"/>
    </source>
</evidence>
<dbReference type="InterPro" id="IPR013099">
    <property type="entry name" value="K_chnl_dom"/>
</dbReference>
<dbReference type="Proteomes" id="UP001597468">
    <property type="component" value="Unassembled WGS sequence"/>
</dbReference>
<dbReference type="RefSeq" id="WP_380748178.1">
    <property type="nucleotide sequence ID" value="NZ_JBHULT010000005.1"/>
</dbReference>
<name>A0ABW5ITQ1_9FLAO</name>
<feature type="transmembrane region" description="Helical" evidence="1">
    <location>
        <begin position="6"/>
        <end position="33"/>
    </location>
</feature>
<keyword evidence="4" id="KW-1185">Reference proteome</keyword>
<feature type="domain" description="Potassium channel" evidence="2">
    <location>
        <begin position="82"/>
        <end position="151"/>
    </location>
</feature>
<keyword evidence="3" id="KW-0813">Transport</keyword>
<feature type="transmembrane region" description="Helical" evidence="1">
    <location>
        <begin position="53"/>
        <end position="72"/>
    </location>
</feature>
<evidence type="ECO:0000313" key="4">
    <source>
        <dbReference type="Proteomes" id="UP001597468"/>
    </source>
</evidence>
<gene>
    <name evidence="3" type="ORF">ACFSTG_02650</name>
</gene>
<organism evidence="3 4">
    <name type="scientific">Salinimicrobium flavum</name>
    <dbReference type="NCBI Taxonomy" id="1737065"/>
    <lineage>
        <taxon>Bacteria</taxon>
        <taxon>Pseudomonadati</taxon>
        <taxon>Bacteroidota</taxon>
        <taxon>Flavobacteriia</taxon>
        <taxon>Flavobacteriales</taxon>
        <taxon>Flavobacteriaceae</taxon>
        <taxon>Salinimicrobium</taxon>
    </lineage>
</organism>
<dbReference type="GO" id="GO:0034220">
    <property type="term" value="P:monoatomic ion transmembrane transport"/>
    <property type="evidence" value="ECO:0007669"/>
    <property type="project" value="UniProtKB-KW"/>
</dbReference>
<evidence type="ECO:0000259" key="2">
    <source>
        <dbReference type="Pfam" id="PF07885"/>
    </source>
</evidence>
<keyword evidence="1" id="KW-1133">Transmembrane helix</keyword>
<protein>
    <submittedName>
        <fullName evidence="3">Potassium channel family protein</fullName>
    </submittedName>
</protein>